<evidence type="ECO:0000256" key="1">
    <source>
        <dbReference type="ARBA" id="ARBA00023125"/>
    </source>
</evidence>
<name>A0AAF0CUB4_9ENTE</name>
<gene>
    <name evidence="3" type="ORF">OL234_08445</name>
</gene>
<keyword evidence="4" id="KW-1185">Reference proteome</keyword>
<proteinExistence type="predicted"/>
<dbReference type="InterPro" id="IPR009057">
    <property type="entry name" value="Homeodomain-like_sf"/>
</dbReference>
<evidence type="ECO:0000259" key="2">
    <source>
        <dbReference type="Pfam" id="PF00440"/>
    </source>
</evidence>
<dbReference type="Gene3D" id="1.10.357.10">
    <property type="entry name" value="Tetracycline Repressor, domain 2"/>
    <property type="match status" value="1"/>
</dbReference>
<reference evidence="3" key="1">
    <citation type="submission" date="2022-10" db="EMBL/GenBank/DDBJ databases">
        <title>Vagococcus sp. isolated from poultry meat.</title>
        <authorList>
            <person name="Johansson P."/>
            <person name="Bjorkroth J."/>
        </authorList>
    </citation>
    <scope>NUCLEOTIDE SEQUENCE</scope>
    <source>
        <strain evidence="3">STAA11</strain>
    </source>
</reference>
<keyword evidence="1" id="KW-0238">DNA-binding</keyword>
<organism evidence="3 4">
    <name type="scientific">Vagococcus intermedius</name>
    <dbReference type="NCBI Taxonomy" id="2991418"/>
    <lineage>
        <taxon>Bacteria</taxon>
        <taxon>Bacillati</taxon>
        <taxon>Bacillota</taxon>
        <taxon>Bacilli</taxon>
        <taxon>Lactobacillales</taxon>
        <taxon>Enterococcaceae</taxon>
        <taxon>Vagococcus</taxon>
    </lineage>
</organism>
<dbReference type="InterPro" id="IPR001647">
    <property type="entry name" value="HTH_TetR"/>
</dbReference>
<dbReference type="AlphaFoldDB" id="A0AAF0CUB4"/>
<feature type="domain" description="HTH tetR-type" evidence="2">
    <location>
        <begin position="20"/>
        <end position="51"/>
    </location>
</feature>
<evidence type="ECO:0000313" key="4">
    <source>
        <dbReference type="Proteomes" id="UP001179647"/>
    </source>
</evidence>
<dbReference type="RefSeq" id="WP_275468796.1">
    <property type="nucleotide sequence ID" value="NZ_CP110232.1"/>
</dbReference>
<dbReference type="KEGG" id="vie:OL234_08445"/>
<accession>A0AAF0CUB4</accession>
<sequence>MSKNLIWQGFYDLLITGNKYKEISVRGICQKLGIHHTSFYYHFQDKQQLFEYGLDLLLKDYFKITAADRFKSPFTLSDSFYQKSSLINLIEAQKYDIEGTLLITNCAKERMIHDGKRYLINNSDKLAVSLEYELIARQLVETIFVISRWQEDKKYQMSELDHFYLLLVGHLLPCEAN</sequence>
<dbReference type="SUPFAM" id="SSF46689">
    <property type="entry name" value="Homeodomain-like"/>
    <property type="match status" value="1"/>
</dbReference>
<protein>
    <submittedName>
        <fullName evidence="3">TetR/AcrR family transcriptional regulator</fullName>
    </submittedName>
</protein>
<dbReference type="EMBL" id="CP110232">
    <property type="protein sequence ID" value="WEG72994.1"/>
    <property type="molecule type" value="Genomic_DNA"/>
</dbReference>
<evidence type="ECO:0000313" key="3">
    <source>
        <dbReference type="EMBL" id="WEG72994.1"/>
    </source>
</evidence>
<dbReference type="Pfam" id="PF00440">
    <property type="entry name" value="TetR_N"/>
    <property type="match status" value="1"/>
</dbReference>
<dbReference type="Proteomes" id="UP001179647">
    <property type="component" value="Chromosome"/>
</dbReference>
<dbReference type="GO" id="GO:0003677">
    <property type="term" value="F:DNA binding"/>
    <property type="evidence" value="ECO:0007669"/>
    <property type="project" value="UniProtKB-KW"/>
</dbReference>